<dbReference type="EMBL" id="SSTD01015655">
    <property type="protein sequence ID" value="TYK02371.1"/>
    <property type="molecule type" value="Genomic_DNA"/>
</dbReference>
<feature type="coiled-coil region" evidence="1">
    <location>
        <begin position="283"/>
        <end position="317"/>
    </location>
</feature>
<organism evidence="3 5">
    <name type="scientific">Cucumis melo var. makuwa</name>
    <name type="common">Oriental melon</name>
    <dbReference type="NCBI Taxonomy" id="1194695"/>
    <lineage>
        <taxon>Eukaryota</taxon>
        <taxon>Viridiplantae</taxon>
        <taxon>Streptophyta</taxon>
        <taxon>Embryophyta</taxon>
        <taxon>Tracheophyta</taxon>
        <taxon>Spermatophyta</taxon>
        <taxon>Magnoliopsida</taxon>
        <taxon>eudicotyledons</taxon>
        <taxon>Gunneridae</taxon>
        <taxon>Pentapetalae</taxon>
        <taxon>rosids</taxon>
        <taxon>fabids</taxon>
        <taxon>Cucurbitales</taxon>
        <taxon>Cucurbitaceae</taxon>
        <taxon>Benincaseae</taxon>
        <taxon>Cucumis</taxon>
    </lineage>
</organism>
<proteinExistence type="predicted"/>
<evidence type="ECO:0000313" key="5">
    <source>
        <dbReference type="Proteomes" id="UP000321393"/>
    </source>
</evidence>
<feature type="compositionally biased region" description="Low complexity" evidence="2">
    <location>
        <begin position="115"/>
        <end position="125"/>
    </location>
</feature>
<evidence type="ECO:0000313" key="4">
    <source>
        <dbReference type="EMBL" id="TYK02371.1"/>
    </source>
</evidence>
<dbReference type="OrthoDB" id="1901212at2759"/>
<accession>A0A5A7SWQ4</accession>
<dbReference type="Proteomes" id="UP000321393">
    <property type="component" value="Unassembled WGS sequence"/>
</dbReference>
<comment type="caution">
    <text evidence="3">The sequence shown here is derived from an EMBL/GenBank/DDBJ whole genome shotgun (WGS) entry which is preliminary data.</text>
</comment>
<protein>
    <submittedName>
        <fullName evidence="3">CACTA en-spm transposon protein</fullName>
    </submittedName>
</protein>
<evidence type="ECO:0000313" key="3">
    <source>
        <dbReference type="EMBL" id="KAA0035038.1"/>
    </source>
</evidence>
<evidence type="ECO:0000313" key="6">
    <source>
        <dbReference type="Proteomes" id="UP000321947"/>
    </source>
</evidence>
<dbReference type="AlphaFoldDB" id="A0A5A7SWQ4"/>
<sequence>MQVIQNKPIWNVAEVNNVTNEHLNVLEIVVSHQVDEHIEDDTLCRTDVDLTIVERPIVRHVTDDFIDDVNEHLHYVVIPHTNFLKIDAMFLEFSDDLDNLVGGSSSMGDNSVGLSSQPSATPTSTPRRRAQSRLLGLERYVATNERILMTIAPDTEKPIFPICRLLQPGYMCVCVPKTFLVRYLKWANIGREYIEVWFFVLDFNDQVMNRFVEHQMLNTFKKFRDCHRHFKKYSNPEVARANPPHLLTIGLLKRHWLGTQAKSPQDDECEQFHDVMSAVHTVELQLQAKLDQAMQRIEEQTRNHEALVSKVERMQNLIEDMV</sequence>
<dbReference type="EMBL" id="SSTE01020204">
    <property type="protein sequence ID" value="KAA0035038.1"/>
    <property type="molecule type" value="Genomic_DNA"/>
</dbReference>
<reference evidence="5 6" key="1">
    <citation type="submission" date="2019-08" db="EMBL/GenBank/DDBJ databases">
        <title>Draft genome sequences of two oriental melons (Cucumis melo L. var makuwa).</title>
        <authorList>
            <person name="Kwon S.-Y."/>
        </authorList>
    </citation>
    <scope>NUCLEOTIDE SEQUENCE [LARGE SCALE GENOMIC DNA]</scope>
    <source>
        <strain evidence="6">cv. Chang Bougi</strain>
        <strain evidence="5">cv. SW 3</strain>
        <tissue evidence="3">Leaf</tissue>
    </source>
</reference>
<keyword evidence="1" id="KW-0175">Coiled coil</keyword>
<gene>
    <name evidence="4" type="ORF">E5676_scaffold155G00740</name>
    <name evidence="3" type="ORF">E6C27_scaffold57G00930</name>
</gene>
<dbReference type="Proteomes" id="UP000321947">
    <property type="component" value="Unassembled WGS sequence"/>
</dbReference>
<feature type="region of interest" description="Disordered" evidence="2">
    <location>
        <begin position="108"/>
        <end position="130"/>
    </location>
</feature>
<evidence type="ECO:0000256" key="1">
    <source>
        <dbReference type="SAM" id="Coils"/>
    </source>
</evidence>
<name>A0A5A7SWQ4_CUCMM</name>
<evidence type="ECO:0000256" key="2">
    <source>
        <dbReference type="SAM" id="MobiDB-lite"/>
    </source>
</evidence>